<dbReference type="SUPFAM" id="SSF81901">
    <property type="entry name" value="HCP-like"/>
    <property type="match status" value="1"/>
</dbReference>
<comment type="caution">
    <text evidence="3">The sequence shown here is derived from an EMBL/GenBank/DDBJ whole genome shotgun (WGS) entry which is preliminary data.</text>
</comment>
<feature type="compositionally biased region" description="Acidic residues" evidence="2">
    <location>
        <begin position="1244"/>
        <end position="1256"/>
    </location>
</feature>
<dbReference type="PANTHER" id="PTHR48182">
    <property type="entry name" value="PROTEIN SERAC1"/>
    <property type="match status" value="1"/>
</dbReference>
<dbReference type="InterPro" id="IPR019734">
    <property type="entry name" value="TPR_rpt"/>
</dbReference>
<sequence length="1278" mass="144666">MASRPQDEEIMGLYTWTPTGGSPSSDGAEPSKAIDIIAVQGLGASPYYTWVKKVPKAGGGVEEVMWLRDLLPGFVPNARIATFSYRSDWYTLMKGAKKTSIRELGEQLLMALHQDRQKIKASRRPIVFIGHSMGGLVIEQALVHASNRSECEDIRNSTTGVVLLGTPHEGTPVAAIGKFFAKVRFNDSKLLEQLQPKEEQVYNLMHDFASGYKHLSIMCFYEKLDNSYLEGRLNVPIVDKRSAVQVGRGMMYLIADHSGLNKFSGVDDPNFKSVCDAITGMVNKASEREVPRLHDHQFMVSRRSNPLFTGRKGELDKMREALCPSTPKEKQSTEANVYVLYGMGGAGKSEVALKFAYDHRPQFWGIFWVDARSESSIATGFVDVARQCGLDESTNSAVSWLQDTSHSWLLILDNADDPKLDLSPYLPAGTKGNIIITSRVVECAQRYNNAGKDLYERLDKETAVELLFKSCNIDLVSRSEHEDHAHAIVDLLGCHALAVTQAGASISQGVCKLEEYRSRFVNERGVLLQYLPETKSEYGDVYATFEVSARYLEGCSDEVAKDALQLLNFHAFMHFSDFPEEAFEEAWKNSKDEALLSSHLQPNDDKKIYKLDQWHRSNLPAFMRQTLYNKDLDMISLRKARAKLASLSLINIDTATGMTRIHPVTHAWSRDRLIDPGSADAWLNALAMLSLSFSNLDEDQPLTQPLQPHLESMAKRPTYYDDYKDTFSLQQSFYRLAWILCCLRSDSVAYEMLQLIPIKADDAWIVTSHGQAIQLLQAEILTHLGGYERAKVLLERVIEAQAENSEAENDFRFAVQQTLARIYMSTKQTAEAVKILRRIVEIKTSTSGDVENRSLLDSQYELGVAYSLNGDLGDAKTILEHVVQVETEISKSESMSRLASESQLARVYLELGDKVEATRMLKQVAQIRSEILRPGNPERLQSEYMLAWCHYESGKYEEAIRIFKQVAQTQSKILKPDNPRRLCSEYVLACCYCELGKYEEAMRIVKQVAQTQSKILKPDDPIRLHSESMLANCYYELGKYEEAMRIVKQVAQTQSKILKPDDPIRLHSECILANCYYKSDKYEEAMRIVKQVVQTQSKILKPDNPSRLCTEYVLAHCYCELGKYEESLRLARSIEHLVRNIPGEPLADLNTELIHVCLRKIRLEQTSNGDEGWAESQKETEDGAQNEDRDEIEDEHDDKVEDGAQNEDRDEIEDEHDDKVEDGAQNEDRDEIEDEHDDKVEDGAQNEDRDEIEDEHDDKVEDGKDDGDKRELGGPART</sequence>
<dbReference type="EMBL" id="JACCJB010000005">
    <property type="protein sequence ID" value="KAF6226971.1"/>
    <property type="molecule type" value="Genomic_DNA"/>
</dbReference>
<dbReference type="Gene3D" id="1.25.40.10">
    <property type="entry name" value="Tetratricopeptide repeat domain"/>
    <property type="match status" value="2"/>
</dbReference>
<dbReference type="InterPro" id="IPR029058">
    <property type="entry name" value="AB_hydrolase_fold"/>
</dbReference>
<keyword evidence="4" id="KW-1185">Reference proteome</keyword>
<evidence type="ECO:0008006" key="5">
    <source>
        <dbReference type="Google" id="ProtNLM"/>
    </source>
</evidence>
<dbReference type="RefSeq" id="XP_037155279.1">
    <property type="nucleotide sequence ID" value="XM_037299278.1"/>
</dbReference>
<feature type="region of interest" description="Disordered" evidence="2">
    <location>
        <begin position="1168"/>
        <end position="1278"/>
    </location>
</feature>
<dbReference type="GeneID" id="59336808"/>
<reference evidence="3 4" key="1">
    <citation type="journal article" date="2020" name="Genomics">
        <title>Complete, high-quality genomes from long-read metagenomic sequencing of two wolf lichen thalli reveals enigmatic genome architecture.</title>
        <authorList>
            <person name="McKenzie S.K."/>
            <person name="Walston R.F."/>
            <person name="Allen J.L."/>
        </authorList>
    </citation>
    <scope>NUCLEOTIDE SEQUENCE [LARGE SCALE GENOMIC DNA]</scope>
    <source>
        <strain evidence="3">WasteWater1</strain>
    </source>
</reference>
<accession>A0A8H6FG85</accession>
<dbReference type="SUPFAM" id="SSF52540">
    <property type="entry name" value="P-loop containing nucleoside triphosphate hydrolases"/>
    <property type="match status" value="1"/>
</dbReference>
<evidence type="ECO:0000313" key="4">
    <source>
        <dbReference type="Proteomes" id="UP000593566"/>
    </source>
</evidence>
<dbReference type="AlphaFoldDB" id="A0A8H6FG85"/>
<dbReference type="InterPro" id="IPR011990">
    <property type="entry name" value="TPR-like_helical_dom_sf"/>
</dbReference>
<proteinExistence type="predicted"/>
<dbReference type="Gene3D" id="3.40.50.300">
    <property type="entry name" value="P-loop containing nucleotide triphosphate hydrolases"/>
    <property type="match status" value="1"/>
</dbReference>
<gene>
    <name evidence="3" type="ORF">HO133_008412</name>
</gene>
<dbReference type="Pfam" id="PF13181">
    <property type="entry name" value="TPR_8"/>
    <property type="match status" value="1"/>
</dbReference>
<dbReference type="PANTHER" id="PTHR48182:SF3">
    <property type="entry name" value="DUF676 DOMAIN-CONTAINING PROTEIN"/>
    <property type="match status" value="1"/>
</dbReference>
<name>A0A8H6FG85_9LECA</name>
<feature type="coiled-coil region" evidence="1">
    <location>
        <begin position="790"/>
        <end position="817"/>
    </location>
</feature>
<organism evidence="3 4">
    <name type="scientific">Letharia lupina</name>
    <dbReference type="NCBI Taxonomy" id="560253"/>
    <lineage>
        <taxon>Eukaryota</taxon>
        <taxon>Fungi</taxon>
        <taxon>Dikarya</taxon>
        <taxon>Ascomycota</taxon>
        <taxon>Pezizomycotina</taxon>
        <taxon>Lecanoromycetes</taxon>
        <taxon>OSLEUM clade</taxon>
        <taxon>Lecanoromycetidae</taxon>
        <taxon>Lecanorales</taxon>
        <taxon>Lecanorineae</taxon>
        <taxon>Parmeliaceae</taxon>
        <taxon>Letharia</taxon>
    </lineage>
</organism>
<dbReference type="Proteomes" id="UP000593566">
    <property type="component" value="Unassembled WGS sequence"/>
</dbReference>
<evidence type="ECO:0000256" key="1">
    <source>
        <dbReference type="SAM" id="Coils"/>
    </source>
</evidence>
<dbReference type="Pfam" id="PF13424">
    <property type="entry name" value="TPR_12"/>
    <property type="match status" value="3"/>
</dbReference>
<dbReference type="SUPFAM" id="SSF53474">
    <property type="entry name" value="alpha/beta-Hydrolases"/>
    <property type="match status" value="1"/>
</dbReference>
<dbReference type="SUPFAM" id="SSF48452">
    <property type="entry name" value="TPR-like"/>
    <property type="match status" value="1"/>
</dbReference>
<feature type="compositionally biased region" description="Acidic residues" evidence="2">
    <location>
        <begin position="1204"/>
        <end position="1216"/>
    </location>
</feature>
<feature type="compositionally biased region" description="Acidic residues" evidence="2">
    <location>
        <begin position="1224"/>
        <end position="1236"/>
    </location>
</feature>
<dbReference type="SMART" id="SM00028">
    <property type="entry name" value="TPR"/>
    <property type="match status" value="9"/>
</dbReference>
<feature type="compositionally biased region" description="Acidic residues" evidence="2">
    <location>
        <begin position="1182"/>
        <end position="1196"/>
    </location>
</feature>
<evidence type="ECO:0000256" key="2">
    <source>
        <dbReference type="SAM" id="MobiDB-lite"/>
    </source>
</evidence>
<protein>
    <recommendedName>
        <fullName evidence="5">GPI inositol-deacylase</fullName>
    </recommendedName>
</protein>
<dbReference type="Gene3D" id="3.40.50.1820">
    <property type="entry name" value="alpha/beta hydrolase"/>
    <property type="match status" value="1"/>
</dbReference>
<dbReference type="InterPro" id="IPR027417">
    <property type="entry name" value="P-loop_NTPase"/>
</dbReference>
<evidence type="ECO:0000313" key="3">
    <source>
        <dbReference type="EMBL" id="KAF6226971.1"/>
    </source>
</evidence>
<keyword evidence="1" id="KW-0175">Coiled coil</keyword>
<feature type="compositionally biased region" description="Basic and acidic residues" evidence="2">
    <location>
        <begin position="1257"/>
        <end position="1272"/>
    </location>
</feature>
<dbReference type="InterPro" id="IPR052374">
    <property type="entry name" value="SERAC1"/>
</dbReference>